<proteinExistence type="predicted"/>
<protein>
    <submittedName>
        <fullName evidence="2">Uncharacterized protein</fullName>
    </submittedName>
</protein>
<feature type="compositionally biased region" description="Basic and acidic residues" evidence="1">
    <location>
        <begin position="79"/>
        <end position="92"/>
    </location>
</feature>
<reference evidence="2 3" key="1">
    <citation type="journal article" date="2020" name="Nat. Food">
        <title>A phased Vanilla planifolia genome enables genetic improvement of flavour and production.</title>
        <authorList>
            <person name="Hasing T."/>
            <person name="Tang H."/>
            <person name="Brym M."/>
            <person name="Khazi F."/>
            <person name="Huang T."/>
            <person name="Chambers A.H."/>
        </authorList>
    </citation>
    <scope>NUCLEOTIDE SEQUENCE [LARGE SCALE GENOMIC DNA]</scope>
    <source>
        <tissue evidence="2">Leaf</tissue>
    </source>
</reference>
<accession>A0A835PSJ8</accession>
<gene>
    <name evidence="2" type="ORF">HPP92_022659</name>
</gene>
<dbReference type="EMBL" id="JADCNM010000012">
    <property type="protein sequence ID" value="KAG0459531.1"/>
    <property type="molecule type" value="Genomic_DNA"/>
</dbReference>
<organism evidence="2 3">
    <name type="scientific">Vanilla planifolia</name>
    <name type="common">Vanilla</name>
    <dbReference type="NCBI Taxonomy" id="51239"/>
    <lineage>
        <taxon>Eukaryota</taxon>
        <taxon>Viridiplantae</taxon>
        <taxon>Streptophyta</taxon>
        <taxon>Embryophyta</taxon>
        <taxon>Tracheophyta</taxon>
        <taxon>Spermatophyta</taxon>
        <taxon>Magnoliopsida</taxon>
        <taxon>Liliopsida</taxon>
        <taxon>Asparagales</taxon>
        <taxon>Orchidaceae</taxon>
        <taxon>Vanilloideae</taxon>
        <taxon>Vanilleae</taxon>
        <taxon>Vanilla</taxon>
    </lineage>
</organism>
<dbReference type="AlphaFoldDB" id="A0A835PSJ8"/>
<evidence type="ECO:0000256" key="1">
    <source>
        <dbReference type="SAM" id="MobiDB-lite"/>
    </source>
</evidence>
<comment type="caution">
    <text evidence="2">The sequence shown here is derived from an EMBL/GenBank/DDBJ whole genome shotgun (WGS) entry which is preliminary data.</text>
</comment>
<sequence>MKKIGDEESSKHEDISYRDIDSLSIGNSRGLAINLPMGKLNQGRYEKNCRQVGTHTHATHPSMPKLRGFAHRLTMGELHQPREEEGRKEDRVGTNGFHPLDGL</sequence>
<evidence type="ECO:0000313" key="3">
    <source>
        <dbReference type="Proteomes" id="UP000639772"/>
    </source>
</evidence>
<evidence type="ECO:0000313" key="2">
    <source>
        <dbReference type="EMBL" id="KAG0459531.1"/>
    </source>
</evidence>
<dbReference type="Proteomes" id="UP000639772">
    <property type="component" value="Chromosome 12"/>
</dbReference>
<name>A0A835PSJ8_VANPL</name>
<feature type="region of interest" description="Disordered" evidence="1">
    <location>
        <begin position="79"/>
        <end position="103"/>
    </location>
</feature>